<evidence type="ECO:0000313" key="4">
    <source>
        <dbReference type="EMBL" id="MEO1780814.1"/>
    </source>
</evidence>
<dbReference type="SUPFAM" id="SSF54665">
    <property type="entry name" value="CO dehydrogenase molybdoprotein N-domain-like"/>
    <property type="match status" value="1"/>
</dbReference>
<dbReference type="PANTHER" id="PTHR11908:SF132">
    <property type="entry name" value="ALDEHYDE OXIDASE 1-RELATED"/>
    <property type="match status" value="1"/>
</dbReference>
<dbReference type="InterPro" id="IPR046867">
    <property type="entry name" value="AldOxase/xan_DH_MoCoBD2"/>
</dbReference>
<dbReference type="NCBIfam" id="NF043082">
    <property type="entry name" value="XdhA_XDHase"/>
    <property type="match status" value="1"/>
</dbReference>
<reference evidence="4 5" key="2">
    <citation type="submission" date="2024-02" db="EMBL/GenBank/DDBJ databases">
        <title>The Genome Sequence of Enterococcus diestrammenae JM9A.</title>
        <authorList>
            <person name="Earl A."/>
            <person name="Manson A."/>
            <person name="Gilmore M."/>
            <person name="Sanders J."/>
            <person name="Shea T."/>
            <person name="Howe W."/>
            <person name="Livny J."/>
            <person name="Cuomo C."/>
            <person name="Neafsey D."/>
            <person name="Birren B."/>
        </authorList>
    </citation>
    <scope>NUCLEOTIDE SEQUENCE [LARGE SCALE GENOMIC DNA]</scope>
    <source>
        <strain evidence="4 5">JM9A</strain>
    </source>
</reference>
<comment type="caution">
    <text evidence="4">The sequence shown here is derived from an EMBL/GenBank/DDBJ whole genome shotgun (WGS) entry which is preliminary data.</text>
</comment>
<keyword evidence="1" id="KW-0500">Molybdenum</keyword>
<accession>A0ABV0F0J7</accession>
<dbReference type="InterPro" id="IPR000674">
    <property type="entry name" value="Ald_Oxase/Xan_DH_a/b"/>
</dbReference>
<dbReference type="Gene3D" id="3.90.1170.50">
    <property type="entry name" value="Aldehyde oxidase/xanthine dehydrogenase, a/b hammerhead"/>
    <property type="match status" value="1"/>
</dbReference>
<dbReference type="Gene3D" id="3.30.365.10">
    <property type="entry name" value="Aldehyde oxidase/xanthine dehydrogenase, molybdopterin binding domain"/>
    <property type="match status" value="4"/>
</dbReference>
<dbReference type="EMBL" id="MAEI02000001">
    <property type="protein sequence ID" value="MEO1780814.1"/>
    <property type="molecule type" value="Genomic_DNA"/>
</dbReference>
<proteinExistence type="predicted"/>
<dbReference type="InterPro" id="IPR008274">
    <property type="entry name" value="AldOxase/xan_DH_MoCoBD1"/>
</dbReference>
<dbReference type="Proteomes" id="UP001429357">
    <property type="component" value="Unassembled WGS sequence"/>
</dbReference>
<keyword evidence="2" id="KW-0560">Oxidoreductase</keyword>
<reference evidence="5" key="1">
    <citation type="submission" date="2016-06" db="EMBL/GenBank/DDBJ databases">
        <title>Four novel species of enterococci isolated from chicken manure.</title>
        <authorList>
            <person name="Van Tyne D."/>
        </authorList>
    </citation>
    <scope>NUCLEOTIDE SEQUENCE [LARGE SCALE GENOMIC DNA]</scope>
    <source>
        <strain evidence="5">JM9A</strain>
    </source>
</reference>
<dbReference type="SUPFAM" id="SSF56003">
    <property type="entry name" value="Molybdenum cofactor-binding domain"/>
    <property type="match status" value="1"/>
</dbReference>
<dbReference type="InterPro" id="IPR050028">
    <property type="entry name" value="XdhA_XDHase"/>
</dbReference>
<dbReference type="InterPro" id="IPR016208">
    <property type="entry name" value="Ald_Oxase/xanthine_DH-like"/>
</dbReference>
<evidence type="ECO:0000313" key="5">
    <source>
        <dbReference type="Proteomes" id="UP001429357"/>
    </source>
</evidence>
<dbReference type="NCBIfam" id="NF007426">
    <property type="entry name" value="PRK09970.1"/>
    <property type="match status" value="1"/>
</dbReference>
<evidence type="ECO:0000256" key="1">
    <source>
        <dbReference type="ARBA" id="ARBA00022505"/>
    </source>
</evidence>
<dbReference type="Pfam" id="PF20256">
    <property type="entry name" value="MoCoBD_2"/>
    <property type="match status" value="1"/>
</dbReference>
<name>A0ABV0F0J7_9ENTE</name>
<feature type="domain" description="Aldehyde oxidase/xanthine dehydrogenase a/b hammerhead" evidence="3">
    <location>
        <begin position="20"/>
        <end position="136"/>
    </location>
</feature>
<evidence type="ECO:0000259" key="3">
    <source>
        <dbReference type="SMART" id="SM01008"/>
    </source>
</evidence>
<keyword evidence="5" id="KW-1185">Reference proteome</keyword>
<dbReference type="InterPro" id="IPR036856">
    <property type="entry name" value="Ald_Oxase/Xan_DH_a/b_sf"/>
</dbReference>
<dbReference type="InterPro" id="IPR037165">
    <property type="entry name" value="AldOxase/xan_DH_Mopterin-bd_sf"/>
</dbReference>
<dbReference type="Pfam" id="PF01315">
    <property type="entry name" value="Ald_Xan_dh_C"/>
    <property type="match status" value="1"/>
</dbReference>
<dbReference type="PANTHER" id="PTHR11908">
    <property type="entry name" value="XANTHINE DEHYDROGENASE"/>
    <property type="match status" value="1"/>
</dbReference>
<dbReference type="RefSeq" id="WP_161869725.1">
    <property type="nucleotide sequence ID" value="NZ_MAEI02000001.1"/>
</dbReference>
<sequence>MKHQTIGHNETRWDAIAKVKGEANFTDDFAIRNCLYAKILRSTIAHGRVVDYDLTEARQVPGVIKIVLPEDLPQNQYATAGHPYAMIPAKRDIEDRLMLNREIHVYGEEIAAVVAKTELAAEIAVSKIKVTYKEYPVYLTPQAAMAPDARRIHPERDNIIANTNVGFGEIDNGLAEADVIVKEEFSTGVQQHAHMEKQVAVAYRGEDQRWICISSTQIPHICRRIIGQALGLPWSQIRVKKPFIGGGFGNKQDITIEPLVVALSMLCGGRPVKINLTREESLANTRTRHAIDYQVALGVKQDGHITAIDFDVLSNQGGYASHGHAIGGKGGSFINALYASDNLRYAAKTVYTNIAAAGAMRGYGIPQVMYALEAAIADAADKLGMDPIDFRLQNTRPEGYLNSLSQVQQFNFKINDCLKRGREAFDYDRKLADSQNYKTGDKRRGVGVASFSYGSGTYPFGLEVAGARLILIQDGSFKLMLGATEIGQGSDTTFSQMAADTLGVSYDKIIRDAITDTDIDPFDTGAYASRQTYITGFAVQKCAEKMKAKILQRAAELYDIRTEYLDIVDNNIVYAHNNQLVVSMADFAMASFYDMAHGRAIVAESSVNIHHNSYACGCTFAEVEVDVATGQITLLSCMNVHDSGKIINPLLASGQVEGGMAMGVAFGLSEGLRYSPEGKPLNNNLLDYKIPTTMDLPDFEMAFIESEDPLGPYGNKSLGENPLCSPAPAIRNAVKNATGVAINQIPLAPQKVFEALKQAGVIEE</sequence>
<organism evidence="4 5">
    <name type="scientific">Enterococcus diestrammenae</name>
    <dbReference type="NCBI Taxonomy" id="1155073"/>
    <lineage>
        <taxon>Bacteria</taxon>
        <taxon>Bacillati</taxon>
        <taxon>Bacillota</taxon>
        <taxon>Bacilli</taxon>
        <taxon>Lactobacillales</taxon>
        <taxon>Enterococcaceae</taxon>
        <taxon>Enterococcus</taxon>
    </lineage>
</organism>
<gene>
    <name evidence="4" type="ORF">BAU18_000365</name>
</gene>
<dbReference type="Pfam" id="PF02738">
    <property type="entry name" value="MoCoBD_1"/>
    <property type="match status" value="1"/>
</dbReference>
<protein>
    <submittedName>
        <fullName evidence="4">Xanthine dehydrogenase molybdenum-binding subunit</fullName>
    </submittedName>
</protein>
<dbReference type="SMART" id="SM01008">
    <property type="entry name" value="Ald_Xan_dh_C"/>
    <property type="match status" value="1"/>
</dbReference>
<evidence type="ECO:0000256" key="2">
    <source>
        <dbReference type="ARBA" id="ARBA00023002"/>
    </source>
</evidence>